<name>A0ABS1HKT3_9BACT</name>
<dbReference type="InterPro" id="IPR013320">
    <property type="entry name" value="ConA-like_dom_sf"/>
</dbReference>
<keyword evidence="2" id="KW-1185">Reference proteome</keyword>
<dbReference type="SUPFAM" id="SSF49899">
    <property type="entry name" value="Concanavalin A-like lectins/glucanases"/>
    <property type="match status" value="1"/>
</dbReference>
<protein>
    <submittedName>
        <fullName evidence="1">LamG domain-containing protein</fullName>
    </submittedName>
</protein>
<dbReference type="Pfam" id="PF13385">
    <property type="entry name" value="Laminin_G_3"/>
    <property type="match status" value="1"/>
</dbReference>
<dbReference type="Gene3D" id="2.60.120.200">
    <property type="match status" value="1"/>
</dbReference>
<reference evidence="1 2" key="1">
    <citation type="submission" date="2021-01" db="EMBL/GenBank/DDBJ databases">
        <title>Carboxyliciviraga sp.nov., isolated from coastal sediments.</title>
        <authorList>
            <person name="Lu D."/>
            <person name="Zhang T."/>
        </authorList>
    </citation>
    <scope>NUCLEOTIDE SEQUENCE [LARGE SCALE GENOMIC DNA]</scope>
    <source>
        <strain evidence="1 2">N1Y132</strain>
    </source>
</reference>
<sequence length="442" mass="47115">MKKTSLNLLLLLFVGIVVYTSCSENVLPEEIVGTPGVNVIENEVAVPGPNSIGIQYTLSATDDVDYIECVSSIGNHNIEPTASGKLYEGLDALTEYTFYLSTVYDNGDKSKAIKVRATPERFIENEVQNLTAVPGPGSIEIQYTLSTTEGVDYIECVSSIGTDMITPTETGKLYEGLDSSTEYTFKLSTVYLNGDKSSQTVNVSASPIKDASIAQPVLHYTFNDVLTNSGTANAIGDLNVLTGGVATYVDGKADKGYKVISSPNNVLWSEYNEISGQDARTITMWVKINAKPTINQYLFNFGQDHGIKGQRYSFAVGKTSGSPRVEIAGDGYEASGALAVTPGEWVFVAVTHTDGAGTMAGSTLYRGDGNSLISEAAKAANGQALNTQYNLITDTKYALVGAKYAGTNPSGITDCQIDDVRVYDVALSQAELEAVMQSAIVN</sequence>
<gene>
    <name evidence="1" type="ORF">JIV24_13135</name>
</gene>
<evidence type="ECO:0000313" key="2">
    <source>
        <dbReference type="Proteomes" id="UP000605676"/>
    </source>
</evidence>
<comment type="caution">
    <text evidence="1">The sequence shown here is derived from an EMBL/GenBank/DDBJ whole genome shotgun (WGS) entry which is preliminary data.</text>
</comment>
<evidence type="ECO:0000313" key="1">
    <source>
        <dbReference type="EMBL" id="MBK3518282.1"/>
    </source>
</evidence>
<dbReference type="EMBL" id="JAENRR010000030">
    <property type="protein sequence ID" value="MBK3518282.1"/>
    <property type="molecule type" value="Genomic_DNA"/>
</dbReference>
<accession>A0ABS1HKT3</accession>
<dbReference type="RefSeq" id="WP_200465509.1">
    <property type="nucleotide sequence ID" value="NZ_JAENRR010000030.1"/>
</dbReference>
<dbReference type="Proteomes" id="UP000605676">
    <property type="component" value="Unassembled WGS sequence"/>
</dbReference>
<proteinExistence type="predicted"/>
<organism evidence="1 2">
    <name type="scientific">Carboxylicivirga marina</name>
    <dbReference type="NCBI Taxonomy" id="2800988"/>
    <lineage>
        <taxon>Bacteria</taxon>
        <taxon>Pseudomonadati</taxon>
        <taxon>Bacteroidota</taxon>
        <taxon>Bacteroidia</taxon>
        <taxon>Marinilabiliales</taxon>
        <taxon>Marinilabiliaceae</taxon>
        <taxon>Carboxylicivirga</taxon>
    </lineage>
</organism>